<comment type="caution">
    <text evidence="2">The sequence shown here is derived from an EMBL/GenBank/DDBJ whole genome shotgun (WGS) entry which is preliminary data.</text>
</comment>
<dbReference type="OrthoDB" id="9813383at2"/>
<gene>
    <name evidence="2" type="ORF">D104_03745</name>
</gene>
<keyword evidence="3" id="KW-1185">Reference proteome</keyword>
<reference evidence="2 3" key="1">
    <citation type="journal article" date="2014" name="Genome Announc.">
        <title>Draft Genome Sequence of Marinomonas sp. Strain D104, a Polycyclic Aromatic Hydrocarbon-Degrading Bacterium from the Deep-Sea Sediment of the Arctic Ocean.</title>
        <authorList>
            <person name="Dong C."/>
            <person name="Bai X."/>
            <person name="Lai Q."/>
            <person name="Xie Y."/>
            <person name="Chen X."/>
            <person name="Shao Z."/>
        </authorList>
    </citation>
    <scope>NUCLEOTIDE SEQUENCE [LARGE SCALE GENOMIC DNA]</scope>
    <source>
        <strain evidence="2 3">D104</strain>
    </source>
</reference>
<dbReference type="PANTHER" id="PTHR42695:SF5">
    <property type="entry name" value="GLUTAMINE AMIDOTRANSFERASE YLR126C-RELATED"/>
    <property type="match status" value="1"/>
</dbReference>
<proteinExistence type="predicted"/>
<sequence length="246" mass="26926">MRIGILAAGITRPTLLPSFGSYADMFVTQFAEQDSTFEFDVFDVRDGVFPSHADVCDAWLITGSRSNVYEDLSWMQQLKVLIQEIDAKKQPLVGICFGHQIIAEALGGGVVKFAGGWGVGIHDYEVVPNVKDIVLPEPPSHISICAMHQDQVVLKPTRAKVFARSAFCENAGLVYDKHIVTLQGHPEFSAAYEAALIDNIKGDSFSLEVAEQGLSSVRKDALNSPEVIAWLVEFIKSGDENRLSQG</sequence>
<dbReference type="AlphaFoldDB" id="W1RXP9"/>
<dbReference type="InterPro" id="IPR029062">
    <property type="entry name" value="Class_I_gatase-like"/>
</dbReference>
<accession>W1RXP9</accession>
<dbReference type="PANTHER" id="PTHR42695">
    <property type="entry name" value="GLUTAMINE AMIDOTRANSFERASE YLR126C-RELATED"/>
    <property type="match status" value="1"/>
</dbReference>
<evidence type="ECO:0000313" key="3">
    <source>
        <dbReference type="Proteomes" id="UP000018857"/>
    </source>
</evidence>
<dbReference type="PATRIC" id="fig|1208321.3.peg.745"/>
<dbReference type="GO" id="GO:0005829">
    <property type="term" value="C:cytosol"/>
    <property type="evidence" value="ECO:0007669"/>
    <property type="project" value="TreeGrafter"/>
</dbReference>
<dbReference type="RefSeq" id="WP_024022956.1">
    <property type="nucleotide sequence ID" value="NZ_AYOZ01000004.1"/>
</dbReference>
<feature type="domain" description="Glutamine amidotransferase" evidence="1">
    <location>
        <begin position="56"/>
        <end position="191"/>
    </location>
</feature>
<dbReference type="Gene3D" id="3.40.50.880">
    <property type="match status" value="1"/>
</dbReference>
<dbReference type="CDD" id="cd01741">
    <property type="entry name" value="GATase1_1"/>
    <property type="match status" value="1"/>
</dbReference>
<organism evidence="2 3">
    <name type="scientific">Marinomonas profundimaris</name>
    <dbReference type="NCBI Taxonomy" id="1208321"/>
    <lineage>
        <taxon>Bacteria</taxon>
        <taxon>Pseudomonadati</taxon>
        <taxon>Pseudomonadota</taxon>
        <taxon>Gammaproteobacteria</taxon>
        <taxon>Oceanospirillales</taxon>
        <taxon>Oceanospirillaceae</taxon>
        <taxon>Marinomonas</taxon>
    </lineage>
</organism>
<dbReference type="EMBL" id="AYOZ01000004">
    <property type="protein sequence ID" value="ETI61732.1"/>
    <property type="molecule type" value="Genomic_DNA"/>
</dbReference>
<dbReference type="InterPro" id="IPR017926">
    <property type="entry name" value="GATASE"/>
</dbReference>
<dbReference type="SUPFAM" id="SSF52317">
    <property type="entry name" value="Class I glutamine amidotransferase-like"/>
    <property type="match status" value="1"/>
</dbReference>
<keyword evidence="2" id="KW-0315">Glutamine amidotransferase</keyword>
<dbReference type="InterPro" id="IPR044992">
    <property type="entry name" value="ChyE-like"/>
</dbReference>
<dbReference type="Pfam" id="PF00117">
    <property type="entry name" value="GATase"/>
    <property type="match status" value="1"/>
</dbReference>
<keyword evidence="2" id="KW-0808">Transferase</keyword>
<protein>
    <submittedName>
        <fullName evidence="2">Glutamine amidotransferase</fullName>
    </submittedName>
</protein>
<dbReference type="GO" id="GO:0016740">
    <property type="term" value="F:transferase activity"/>
    <property type="evidence" value="ECO:0007669"/>
    <property type="project" value="UniProtKB-KW"/>
</dbReference>
<evidence type="ECO:0000259" key="1">
    <source>
        <dbReference type="Pfam" id="PF00117"/>
    </source>
</evidence>
<name>W1RXP9_9GAMM</name>
<dbReference type="Proteomes" id="UP000018857">
    <property type="component" value="Unassembled WGS sequence"/>
</dbReference>
<dbReference type="eggNOG" id="COG0518">
    <property type="taxonomic scope" value="Bacteria"/>
</dbReference>
<dbReference type="PROSITE" id="PS51273">
    <property type="entry name" value="GATASE_TYPE_1"/>
    <property type="match status" value="1"/>
</dbReference>
<dbReference type="STRING" id="1208321.D104_03745"/>
<evidence type="ECO:0000313" key="2">
    <source>
        <dbReference type="EMBL" id="ETI61732.1"/>
    </source>
</evidence>